<reference evidence="2" key="1">
    <citation type="submission" date="2016-10" db="EMBL/GenBank/DDBJ databases">
        <authorList>
            <person name="Varghese N."/>
            <person name="Submissions S."/>
        </authorList>
    </citation>
    <scope>NUCLEOTIDE SEQUENCE [LARGE SCALE GENOMIC DNA]</scope>
    <source>
        <strain evidence="2">930I</strain>
    </source>
</reference>
<organism evidence="1 2">
    <name type="scientific">Roseospirillum parvum</name>
    <dbReference type="NCBI Taxonomy" id="83401"/>
    <lineage>
        <taxon>Bacteria</taxon>
        <taxon>Pseudomonadati</taxon>
        <taxon>Pseudomonadota</taxon>
        <taxon>Alphaproteobacteria</taxon>
        <taxon>Rhodospirillales</taxon>
        <taxon>Rhodospirillaceae</taxon>
        <taxon>Roseospirillum</taxon>
    </lineage>
</organism>
<dbReference type="EMBL" id="FNCV01000005">
    <property type="protein sequence ID" value="SDH23598.1"/>
    <property type="molecule type" value="Genomic_DNA"/>
</dbReference>
<dbReference type="Proteomes" id="UP000217076">
    <property type="component" value="Unassembled WGS sequence"/>
</dbReference>
<accession>A0A1G8ARL0</accession>
<proteinExistence type="predicted"/>
<evidence type="ECO:0000313" key="2">
    <source>
        <dbReference type="Proteomes" id="UP000217076"/>
    </source>
</evidence>
<name>A0A1G8ARL0_9PROT</name>
<gene>
    <name evidence="1" type="ORF">SAMN05421742_10585</name>
</gene>
<sequence length="209" mass="21576">MVSVLSLAPPFIYIDVQQGRDLGIGVSLMPYDSLAVAEAGGPPSGLSEPAMAALEAPGGGARAVRDGLGAAAFAGYFRFALVRHPLAAVHDAYLADCEAAERLPSRQGLAAFLAALAADPEAARRRVGQLRALEDGAGGLLVDDLVRLENLDADLARIAARLGLSDAPRALERPDPDAWRGAFPADLIAPTSAWLALEIEALGYGAVAV</sequence>
<evidence type="ECO:0008006" key="3">
    <source>
        <dbReference type="Google" id="ProtNLM"/>
    </source>
</evidence>
<protein>
    <recommendedName>
        <fullName evidence="3">Sulfotransferase family protein</fullName>
    </recommendedName>
</protein>
<evidence type="ECO:0000313" key="1">
    <source>
        <dbReference type="EMBL" id="SDH23598.1"/>
    </source>
</evidence>
<keyword evidence="2" id="KW-1185">Reference proteome</keyword>
<dbReference type="STRING" id="83401.SAMN05421742_10585"/>
<dbReference type="AlphaFoldDB" id="A0A1G8ARL0"/>
<dbReference type="RefSeq" id="WP_092618607.1">
    <property type="nucleotide sequence ID" value="NZ_FNCV01000005.1"/>
</dbReference>